<evidence type="ECO:0000313" key="3">
    <source>
        <dbReference type="EMBL" id="KAG1545563.1"/>
    </source>
</evidence>
<name>A0A9P6YDC9_RHIOR</name>
<dbReference type="AlphaFoldDB" id="A0A9P6YDC9"/>
<keyword evidence="1" id="KW-0812">Transmembrane</keyword>
<dbReference type="EMBL" id="JAANIT010000657">
    <property type="protein sequence ID" value="KAG1545563.1"/>
    <property type="molecule type" value="Genomic_DNA"/>
</dbReference>
<reference evidence="3" key="1">
    <citation type="journal article" date="2020" name="Microb. Genom.">
        <title>Genetic diversity of clinical and environmental Mucorales isolates obtained from an investigation of mucormycosis cases among solid organ transplant recipients.</title>
        <authorList>
            <person name="Nguyen M.H."/>
            <person name="Kaul D."/>
            <person name="Muto C."/>
            <person name="Cheng S.J."/>
            <person name="Richter R.A."/>
            <person name="Bruno V.M."/>
            <person name="Liu G."/>
            <person name="Beyhan S."/>
            <person name="Sundermann A.J."/>
            <person name="Mounaud S."/>
            <person name="Pasculle A.W."/>
            <person name="Nierman W.C."/>
            <person name="Driscoll E."/>
            <person name="Cumbie R."/>
            <person name="Clancy C.J."/>
            <person name="Dupont C.L."/>
        </authorList>
    </citation>
    <scope>NUCLEOTIDE SEQUENCE</scope>
    <source>
        <strain evidence="3">GL16</strain>
    </source>
</reference>
<dbReference type="Proteomes" id="UP000717996">
    <property type="component" value="Unassembled WGS sequence"/>
</dbReference>
<dbReference type="OrthoDB" id="2438895at2759"/>
<sequence>MRSFIAALFIALLTFTLVNAEESVVLSKRKASYPYANPPVLTDGTLFYIGVAVTCFLWTTGKMIDVKLHRQEKYAESVARSA</sequence>
<keyword evidence="2" id="KW-0732">Signal</keyword>
<gene>
    <name evidence="3" type="ORF">G6F51_005390</name>
</gene>
<comment type="caution">
    <text evidence="3">The sequence shown here is derived from an EMBL/GenBank/DDBJ whole genome shotgun (WGS) entry which is preliminary data.</text>
</comment>
<organism evidence="3 4">
    <name type="scientific">Rhizopus oryzae</name>
    <name type="common">Mucormycosis agent</name>
    <name type="synonym">Rhizopus arrhizus var. delemar</name>
    <dbReference type="NCBI Taxonomy" id="64495"/>
    <lineage>
        <taxon>Eukaryota</taxon>
        <taxon>Fungi</taxon>
        <taxon>Fungi incertae sedis</taxon>
        <taxon>Mucoromycota</taxon>
        <taxon>Mucoromycotina</taxon>
        <taxon>Mucoromycetes</taxon>
        <taxon>Mucorales</taxon>
        <taxon>Mucorineae</taxon>
        <taxon>Rhizopodaceae</taxon>
        <taxon>Rhizopus</taxon>
    </lineage>
</organism>
<proteinExistence type="predicted"/>
<feature type="transmembrane region" description="Helical" evidence="1">
    <location>
        <begin position="44"/>
        <end position="64"/>
    </location>
</feature>
<keyword evidence="1" id="KW-1133">Transmembrane helix</keyword>
<keyword evidence="1" id="KW-0472">Membrane</keyword>
<protein>
    <submittedName>
        <fullName evidence="3">Uncharacterized protein</fullName>
    </submittedName>
</protein>
<feature type="signal peptide" evidence="2">
    <location>
        <begin position="1"/>
        <end position="20"/>
    </location>
</feature>
<evidence type="ECO:0000313" key="4">
    <source>
        <dbReference type="Proteomes" id="UP000717996"/>
    </source>
</evidence>
<evidence type="ECO:0000256" key="2">
    <source>
        <dbReference type="SAM" id="SignalP"/>
    </source>
</evidence>
<evidence type="ECO:0000256" key="1">
    <source>
        <dbReference type="SAM" id="Phobius"/>
    </source>
</evidence>
<feature type="chain" id="PRO_5040433250" evidence="2">
    <location>
        <begin position="21"/>
        <end position="82"/>
    </location>
</feature>
<accession>A0A9P6YDC9</accession>